<evidence type="ECO:0000313" key="2">
    <source>
        <dbReference type="EMBL" id="GKV49949.1"/>
    </source>
</evidence>
<sequence length="148" mass="16143">MEKRSFKLIFLGALLMFSWGLHTITQARNISIPCQSDEDCASPKCHCNGLNLCVCGGDSIGLFEQTISKHLEVQKKEKGCLLTKGVTVTKPEQLFTKNTGLRKVVRPCMGADACPMPKGQVTGEPKTQALVNGDHNYNGPKAAKFFVT</sequence>
<feature type="chain" id="PRO_5043573989" description="Secreted protein" evidence="1">
    <location>
        <begin position="21"/>
        <end position="148"/>
    </location>
</feature>
<protein>
    <recommendedName>
        <fullName evidence="4">Secreted protein</fullName>
    </recommendedName>
</protein>
<keyword evidence="1" id="KW-0732">Signal</keyword>
<evidence type="ECO:0008006" key="4">
    <source>
        <dbReference type="Google" id="ProtNLM"/>
    </source>
</evidence>
<organism evidence="2 3">
    <name type="scientific">Rubroshorea leprosula</name>
    <dbReference type="NCBI Taxonomy" id="152421"/>
    <lineage>
        <taxon>Eukaryota</taxon>
        <taxon>Viridiplantae</taxon>
        <taxon>Streptophyta</taxon>
        <taxon>Embryophyta</taxon>
        <taxon>Tracheophyta</taxon>
        <taxon>Spermatophyta</taxon>
        <taxon>Magnoliopsida</taxon>
        <taxon>eudicotyledons</taxon>
        <taxon>Gunneridae</taxon>
        <taxon>Pentapetalae</taxon>
        <taxon>rosids</taxon>
        <taxon>malvids</taxon>
        <taxon>Malvales</taxon>
        <taxon>Dipterocarpaceae</taxon>
        <taxon>Rubroshorea</taxon>
    </lineage>
</organism>
<gene>
    <name evidence="2" type="ORF">SLEP1_g56670</name>
</gene>
<dbReference type="AlphaFoldDB" id="A0AAV5MLD0"/>
<evidence type="ECO:0000313" key="3">
    <source>
        <dbReference type="Proteomes" id="UP001054252"/>
    </source>
</evidence>
<keyword evidence="3" id="KW-1185">Reference proteome</keyword>
<reference evidence="2 3" key="1">
    <citation type="journal article" date="2021" name="Commun. Biol.">
        <title>The genome of Shorea leprosula (Dipterocarpaceae) highlights the ecological relevance of drought in aseasonal tropical rainforests.</title>
        <authorList>
            <person name="Ng K.K.S."/>
            <person name="Kobayashi M.J."/>
            <person name="Fawcett J.A."/>
            <person name="Hatakeyama M."/>
            <person name="Paape T."/>
            <person name="Ng C.H."/>
            <person name="Ang C.C."/>
            <person name="Tnah L.H."/>
            <person name="Lee C.T."/>
            <person name="Nishiyama T."/>
            <person name="Sese J."/>
            <person name="O'Brien M.J."/>
            <person name="Copetti D."/>
            <person name="Mohd Noor M.I."/>
            <person name="Ong R.C."/>
            <person name="Putra M."/>
            <person name="Sireger I.Z."/>
            <person name="Indrioko S."/>
            <person name="Kosugi Y."/>
            <person name="Izuno A."/>
            <person name="Isagi Y."/>
            <person name="Lee S.L."/>
            <person name="Shimizu K.K."/>
        </authorList>
    </citation>
    <scope>NUCLEOTIDE SEQUENCE [LARGE SCALE GENOMIC DNA]</scope>
    <source>
        <strain evidence="2">214</strain>
    </source>
</reference>
<dbReference type="Proteomes" id="UP001054252">
    <property type="component" value="Unassembled WGS sequence"/>
</dbReference>
<accession>A0AAV5MLD0</accession>
<comment type="caution">
    <text evidence="2">The sequence shown here is derived from an EMBL/GenBank/DDBJ whole genome shotgun (WGS) entry which is preliminary data.</text>
</comment>
<dbReference type="EMBL" id="BPVZ01000329">
    <property type="protein sequence ID" value="GKV49949.1"/>
    <property type="molecule type" value="Genomic_DNA"/>
</dbReference>
<evidence type="ECO:0000256" key="1">
    <source>
        <dbReference type="SAM" id="SignalP"/>
    </source>
</evidence>
<name>A0AAV5MLD0_9ROSI</name>
<feature type="signal peptide" evidence="1">
    <location>
        <begin position="1"/>
        <end position="20"/>
    </location>
</feature>
<proteinExistence type="predicted"/>